<gene>
    <name evidence="2" type="ORF">GCK32_022699</name>
</gene>
<feature type="compositionally biased region" description="Basic residues" evidence="1">
    <location>
        <begin position="418"/>
        <end position="430"/>
    </location>
</feature>
<dbReference type="InterPro" id="IPR021109">
    <property type="entry name" value="Peptidase_aspartic_dom_sf"/>
</dbReference>
<accession>A0AAN8F7A5</accession>
<proteinExistence type="predicted"/>
<dbReference type="Pfam" id="PF03564">
    <property type="entry name" value="DUF1759"/>
    <property type="match status" value="1"/>
</dbReference>
<feature type="compositionally biased region" description="Basic and acidic residues" evidence="1">
    <location>
        <begin position="526"/>
        <end position="535"/>
    </location>
</feature>
<protein>
    <recommendedName>
        <fullName evidence="4">Peptidase A2 domain-containing protein</fullName>
    </recommendedName>
</protein>
<dbReference type="Proteomes" id="UP001331761">
    <property type="component" value="Unassembled WGS sequence"/>
</dbReference>
<evidence type="ECO:0008006" key="4">
    <source>
        <dbReference type="Google" id="ProtNLM"/>
    </source>
</evidence>
<dbReference type="EMBL" id="WIXE01017463">
    <property type="protein sequence ID" value="KAK5971720.1"/>
    <property type="molecule type" value="Genomic_DNA"/>
</dbReference>
<feature type="region of interest" description="Disordered" evidence="1">
    <location>
        <begin position="394"/>
        <end position="440"/>
    </location>
</feature>
<feature type="compositionally biased region" description="Polar residues" evidence="1">
    <location>
        <begin position="185"/>
        <end position="197"/>
    </location>
</feature>
<evidence type="ECO:0000313" key="3">
    <source>
        <dbReference type="Proteomes" id="UP001331761"/>
    </source>
</evidence>
<feature type="compositionally biased region" description="Basic and acidic residues" evidence="1">
    <location>
        <begin position="562"/>
        <end position="573"/>
    </location>
</feature>
<evidence type="ECO:0000256" key="1">
    <source>
        <dbReference type="SAM" id="MobiDB-lite"/>
    </source>
</evidence>
<feature type="region of interest" description="Disordered" evidence="1">
    <location>
        <begin position="512"/>
        <end position="577"/>
    </location>
</feature>
<dbReference type="InterPro" id="IPR005312">
    <property type="entry name" value="DUF1759"/>
</dbReference>
<dbReference type="Gene3D" id="2.40.70.10">
    <property type="entry name" value="Acid Proteases"/>
    <property type="match status" value="1"/>
</dbReference>
<sequence length="966" mass="110379">MEHIQKYALDRAVQRLQNAINNIDRTLLEELPTDGDPEQVSQRVSARRRALTALHLVLTREVDSSSSTWESVMQSALTVEEDHVRRALINEYQAHWATIGGVEAENTIHELILLVEAALHLLPQEHAATIASTPLRPTMYTGSRSITSFAHRVTPTPGEVPPQARGRHPEGETTSEELAQPPTDSPQSENIVPSNLPNAELPSHTLQEQLVRLPKFDLPIFTGDIAKFGEFWDVFDSAVHSNRLIPATIKFHYLRSSLKDDALALVAGYDITEANYELAVNTLREAYFRPTFMRVQMSRRLEDHPKASSSAISQRITLARIKSIWLQLKKLGEQESNVFVMRIIREKFPSRTLEYVGHQQAQDEATWGVSQLLDALDSSIRTFEAIEDSAHRGDTQLQTMALRSDSRSPSREPSPSTSRRRRVSRSPSRSRRSESRREGRCAFCHSPQHRTYQCDVGMSIQARRRIAQDYRLCYRCLSQYHTVHECERPPCPICQGGHHKLLCRKATRYLYREHRSRSSSRSSRSPSRDREERRRGYPSSERGRPRHRVRSPSPRRTTPTREGTRARSVRFRDSPSQNYVETDPFAPLYVGDIVDTEDEDPMVNTIAQCSAQRRRRPLPEDPRLMVVTARTRNRNTFQDELIVLLLDSGAQYSFIKEDTAKRLGLRFEDPQCLTTKSFGGHTTTEVSSVVHIVLWDTVDAEMQFTVRTRQITTSIRKDIYISHRDVNLLRSSNNQSLLDTEVDIDLLIGIDYYWRIVDPFKTRTLPSGHTLVYTRFGPVMSGMDASSSANALSVGTATETGGRGDDPEPDIRQLWDLEFLGINDSVNPRQDDIVNEEVVKQYYDTVQVIDGIVYVQFPWKQQHPRLLDNKVIALKRLEYQYDKLHNQPDLWREYCTTFENQERSGIIEEVAEYDFDGPRVYYMPHQAVLKADSSTTAVRIVFDASSHTKGAPSLNDCLHQGPTLLP</sequence>
<dbReference type="PANTHER" id="PTHR47331">
    <property type="entry name" value="PHD-TYPE DOMAIN-CONTAINING PROTEIN"/>
    <property type="match status" value="1"/>
</dbReference>
<dbReference type="AlphaFoldDB" id="A0AAN8F7A5"/>
<reference evidence="2 3" key="1">
    <citation type="submission" date="2019-10" db="EMBL/GenBank/DDBJ databases">
        <title>Assembly and Annotation for the nematode Trichostrongylus colubriformis.</title>
        <authorList>
            <person name="Martin J."/>
        </authorList>
    </citation>
    <scope>NUCLEOTIDE SEQUENCE [LARGE SCALE GENOMIC DNA]</scope>
    <source>
        <strain evidence="2">G859</strain>
        <tissue evidence="2">Whole worm</tissue>
    </source>
</reference>
<name>A0AAN8F7A5_TRICO</name>
<feature type="compositionally biased region" description="Low complexity" evidence="1">
    <location>
        <begin position="551"/>
        <end position="561"/>
    </location>
</feature>
<feature type="region of interest" description="Disordered" evidence="1">
    <location>
        <begin position="151"/>
        <end position="197"/>
    </location>
</feature>
<evidence type="ECO:0000313" key="2">
    <source>
        <dbReference type="EMBL" id="KAK5971720.1"/>
    </source>
</evidence>
<comment type="caution">
    <text evidence="2">The sequence shown here is derived from an EMBL/GenBank/DDBJ whole genome shotgun (WGS) entry which is preliminary data.</text>
</comment>
<feature type="compositionally biased region" description="Basic and acidic residues" evidence="1">
    <location>
        <begin position="431"/>
        <end position="440"/>
    </location>
</feature>
<dbReference type="Pfam" id="PF13650">
    <property type="entry name" value="Asp_protease_2"/>
    <property type="match status" value="1"/>
</dbReference>
<feature type="non-terminal residue" evidence="2">
    <location>
        <position position="966"/>
    </location>
</feature>
<keyword evidence="3" id="KW-1185">Reference proteome</keyword>
<organism evidence="2 3">
    <name type="scientific">Trichostrongylus colubriformis</name>
    <name type="common">Black scour worm</name>
    <dbReference type="NCBI Taxonomy" id="6319"/>
    <lineage>
        <taxon>Eukaryota</taxon>
        <taxon>Metazoa</taxon>
        <taxon>Ecdysozoa</taxon>
        <taxon>Nematoda</taxon>
        <taxon>Chromadorea</taxon>
        <taxon>Rhabditida</taxon>
        <taxon>Rhabditina</taxon>
        <taxon>Rhabditomorpha</taxon>
        <taxon>Strongyloidea</taxon>
        <taxon>Trichostrongylidae</taxon>
        <taxon>Trichostrongylus</taxon>
    </lineage>
</organism>